<accession>A0A2T6BN30</accession>
<protein>
    <submittedName>
        <fullName evidence="1">Uncharacterized protein</fullName>
    </submittedName>
</protein>
<dbReference type="OrthoDB" id="7865696at2"/>
<proteinExistence type="predicted"/>
<gene>
    <name evidence="1" type="ORF">C8N43_2153</name>
</gene>
<keyword evidence="2" id="KW-1185">Reference proteome</keyword>
<comment type="caution">
    <text evidence="1">The sequence shown here is derived from an EMBL/GenBank/DDBJ whole genome shotgun (WGS) entry which is preliminary data.</text>
</comment>
<dbReference type="AlphaFoldDB" id="A0A2T6BN30"/>
<organism evidence="1 2">
    <name type="scientific">Litoreibacter ponti</name>
    <dbReference type="NCBI Taxonomy" id="1510457"/>
    <lineage>
        <taxon>Bacteria</taxon>
        <taxon>Pseudomonadati</taxon>
        <taxon>Pseudomonadota</taxon>
        <taxon>Alphaproteobacteria</taxon>
        <taxon>Rhodobacterales</taxon>
        <taxon>Roseobacteraceae</taxon>
        <taxon>Litoreibacter</taxon>
    </lineage>
</organism>
<dbReference type="EMBL" id="QBKS01000001">
    <property type="protein sequence ID" value="PTX57483.1"/>
    <property type="molecule type" value="Genomic_DNA"/>
</dbReference>
<evidence type="ECO:0000313" key="1">
    <source>
        <dbReference type="EMBL" id="PTX57483.1"/>
    </source>
</evidence>
<sequence>MRANLYSHRLKTVLQHTVVELGVTMSIDDEGADLSLAESEAVLRETADMLRIKVTIEKNGATTTATFYR</sequence>
<dbReference type="Proteomes" id="UP000243978">
    <property type="component" value="Unassembled WGS sequence"/>
</dbReference>
<dbReference type="RefSeq" id="WP_107845578.1">
    <property type="nucleotide sequence ID" value="NZ_QBKS01000001.1"/>
</dbReference>
<evidence type="ECO:0000313" key="2">
    <source>
        <dbReference type="Proteomes" id="UP000243978"/>
    </source>
</evidence>
<name>A0A2T6BN30_9RHOB</name>
<reference evidence="1 2" key="1">
    <citation type="submission" date="2018-04" db="EMBL/GenBank/DDBJ databases">
        <title>Genomic Encyclopedia of Archaeal and Bacterial Type Strains, Phase II (KMG-II): from individual species to whole genera.</title>
        <authorList>
            <person name="Goeker M."/>
        </authorList>
    </citation>
    <scope>NUCLEOTIDE SEQUENCE [LARGE SCALE GENOMIC DNA]</scope>
    <source>
        <strain evidence="1 2">DSM 100977</strain>
    </source>
</reference>